<protein>
    <submittedName>
        <fullName evidence="2">Uncharacterized protein</fullName>
    </submittedName>
</protein>
<sequence>MAVRRASSTTHKWGQTMGLRPCKRLLLTLVVSGPENTLIRPLASKKARLRRPQKRPTLGRS</sequence>
<gene>
    <name evidence="2" type="ORF">SAMN03097708_00831</name>
</gene>
<dbReference type="EMBL" id="FMWD01000002">
    <property type="protein sequence ID" value="SCZ52918.1"/>
    <property type="molecule type" value="Genomic_DNA"/>
</dbReference>
<evidence type="ECO:0000313" key="3">
    <source>
        <dbReference type="Proteomes" id="UP000199648"/>
    </source>
</evidence>
<proteinExistence type="predicted"/>
<evidence type="ECO:0000256" key="1">
    <source>
        <dbReference type="SAM" id="MobiDB-lite"/>
    </source>
</evidence>
<feature type="compositionally biased region" description="Basic residues" evidence="1">
    <location>
        <begin position="43"/>
        <end position="54"/>
    </location>
</feature>
<keyword evidence="3" id="KW-1185">Reference proteome</keyword>
<feature type="region of interest" description="Disordered" evidence="1">
    <location>
        <begin position="42"/>
        <end position="61"/>
    </location>
</feature>
<name>A0A1G5PU29_9GAMM</name>
<organism evidence="2 3">
    <name type="scientific">Thiohalomonas denitrificans</name>
    <dbReference type="NCBI Taxonomy" id="415747"/>
    <lineage>
        <taxon>Bacteria</taxon>
        <taxon>Pseudomonadati</taxon>
        <taxon>Pseudomonadota</taxon>
        <taxon>Gammaproteobacteria</taxon>
        <taxon>Thiohalomonadales</taxon>
        <taxon>Thiohalomonadaceae</taxon>
        <taxon>Thiohalomonas</taxon>
    </lineage>
</organism>
<reference evidence="2 3" key="1">
    <citation type="submission" date="2016-10" db="EMBL/GenBank/DDBJ databases">
        <authorList>
            <person name="de Groot N.N."/>
        </authorList>
    </citation>
    <scope>NUCLEOTIDE SEQUENCE [LARGE SCALE GENOMIC DNA]</scope>
    <source>
        <strain evidence="2 3">HLD2</strain>
    </source>
</reference>
<accession>A0A1G5PU29</accession>
<dbReference type="AlphaFoldDB" id="A0A1G5PU29"/>
<evidence type="ECO:0000313" key="2">
    <source>
        <dbReference type="EMBL" id="SCZ52918.1"/>
    </source>
</evidence>
<dbReference type="Proteomes" id="UP000199648">
    <property type="component" value="Unassembled WGS sequence"/>
</dbReference>